<dbReference type="HAMAP" id="MF_00740">
    <property type="entry name" value="Phosphopentomut"/>
    <property type="match status" value="1"/>
</dbReference>
<feature type="binding site" evidence="6">
    <location>
        <position position="362"/>
    </location>
    <ligand>
        <name>Mn(2+)</name>
        <dbReference type="ChEBI" id="CHEBI:29035"/>
        <label>1</label>
    </ligand>
</feature>
<protein>
    <recommendedName>
        <fullName evidence="6 7">Phosphopentomutase</fullName>
        <ecNumber evidence="6 7">5.4.2.7</ecNumber>
    </recommendedName>
    <alternativeName>
        <fullName evidence="6">Phosphodeoxyribomutase</fullName>
    </alternativeName>
</protein>
<comment type="catalytic activity">
    <reaction evidence="6">
        <text>2-deoxy-alpha-D-ribose 1-phosphate = 2-deoxy-D-ribose 5-phosphate</text>
        <dbReference type="Rhea" id="RHEA:27658"/>
        <dbReference type="ChEBI" id="CHEBI:57259"/>
        <dbReference type="ChEBI" id="CHEBI:62877"/>
        <dbReference type="EC" id="5.4.2.7"/>
    </reaction>
</comment>
<dbReference type="GO" id="GO:0009117">
    <property type="term" value="P:nucleotide metabolic process"/>
    <property type="evidence" value="ECO:0007669"/>
    <property type="project" value="UniProtKB-UniRule"/>
</dbReference>
<evidence type="ECO:0000256" key="2">
    <source>
        <dbReference type="ARBA" id="ARBA00022490"/>
    </source>
</evidence>
<dbReference type="PANTHER" id="PTHR21110:SF0">
    <property type="entry name" value="PHOSPHOPENTOMUTASE"/>
    <property type="match status" value="1"/>
</dbReference>
<keyword evidence="5 6" id="KW-0413">Isomerase</keyword>
<dbReference type="GO" id="GO:0000287">
    <property type="term" value="F:magnesium ion binding"/>
    <property type="evidence" value="ECO:0007669"/>
    <property type="project" value="UniProtKB-UniRule"/>
</dbReference>
<dbReference type="GO" id="GO:0006015">
    <property type="term" value="P:5-phosphoribose 1-diphosphate biosynthetic process"/>
    <property type="evidence" value="ECO:0007669"/>
    <property type="project" value="UniProtKB-UniPathway"/>
</dbReference>
<keyword evidence="4 6" id="KW-0464">Manganese</keyword>
<dbReference type="NCBIfam" id="NF003766">
    <property type="entry name" value="PRK05362.1"/>
    <property type="match status" value="1"/>
</dbReference>
<feature type="binding site" evidence="6">
    <location>
        <position position="320"/>
    </location>
    <ligand>
        <name>Mn(2+)</name>
        <dbReference type="ChEBI" id="CHEBI:29035"/>
        <label>2</label>
    </ligand>
</feature>
<evidence type="ECO:0000256" key="5">
    <source>
        <dbReference type="ARBA" id="ARBA00023235"/>
    </source>
</evidence>
<dbReference type="EC" id="5.4.2.7" evidence="6 7"/>
<dbReference type="OrthoDB" id="9769930at2"/>
<comment type="pathway">
    <text evidence="6">Carbohydrate degradation; 2-deoxy-D-ribose 1-phosphate degradation; D-glyceraldehyde 3-phosphate and acetaldehyde from 2-deoxy-alpha-D-ribose 1-phosphate: step 1/2.</text>
</comment>
<evidence type="ECO:0000256" key="1">
    <source>
        <dbReference type="ARBA" id="ARBA00010373"/>
    </source>
</evidence>
<dbReference type="Gene3D" id="3.30.70.1250">
    <property type="entry name" value="Phosphopentomutase"/>
    <property type="match status" value="1"/>
</dbReference>
<comment type="subcellular location">
    <subcellularLocation>
        <location evidence="6">Cytoplasm</location>
    </subcellularLocation>
</comment>
<dbReference type="InterPro" id="IPR017850">
    <property type="entry name" value="Alkaline_phosphatase_core_sf"/>
</dbReference>
<evidence type="ECO:0000256" key="4">
    <source>
        <dbReference type="ARBA" id="ARBA00023211"/>
    </source>
</evidence>
<comment type="function">
    <text evidence="6">Isomerase that catalyzes the conversion of deoxy-ribose 1-phosphate (dRib-1-P) and ribose 1-phosphate (Rib-1-P) to deoxy-ribose 5-phosphate (dRib-5-P) and ribose 5-phosphate (Rib-5-P), respectively.</text>
</comment>
<evidence type="ECO:0000256" key="8">
    <source>
        <dbReference type="SAM" id="MobiDB-lite"/>
    </source>
</evidence>
<evidence type="ECO:0000256" key="7">
    <source>
        <dbReference type="NCBIfam" id="TIGR01696"/>
    </source>
</evidence>
<feature type="binding site" evidence="6">
    <location>
        <position position="10"/>
    </location>
    <ligand>
        <name>Mn(2+)</name>
        <dbReference type="ChEBI" id="CHEBI:29035"/>
        <label>1</label>
    </ligand>
</feature>
<dbReference type="InterPro" id="IPR024052">
    <property type="entry name" value="Phosphopentomutase_DeoB_cap_sf"/>
</dbReference>
<dbReference type="GO" id="GO:0043094">
    <property type="term" value="P:metabolic compound salvage"/>
    <property type="evidence" value="ECO:0007669"/>
    <property type="project" value="UniProtKB-UniRule"/>
</dbReference>
<organism evidence="10 11">
    <name type="scientific">Primorskyibacter sedentarius</name>
    <dbReference type="NCBI Taxonomy" id="745311"/>
    <lineage>
        <taxon>Bacteria</taxon>
        <taxon>Pseudomonadati</taxon>
        <taxon>Pseudomonadota</taxon>
        <taxon>Alphaproteobacteria</taxon>
        <taxon>Rhodobacterales</taxon>
        <taxon>Roseobacteraceae</taxon>
        <taxon>Primorskyibacter</taxon>
    </lineage>
</organism>
<dbReference type="InterPro" id="IPR006124">
    <property type="entry name" value="Metalloenzyme"/>
</dbReference>
<comment type="cofactor">
    <cofactor evidence="6">
        <name>Mn(2+)</name>
        <dbReference type="ChEBI" id="CHEBI:29035"/>
    </cofactor>
    <text evidence="6">Binds 2 manganese ions.</text>
</comment>
<feature type="region of interest" description="Disordered" evidence="8">
    <location>
        <begin position="78"/>
        <end position="119"/>
    </location>
</feature>
<keyword evidence="2 6" id="KW-0963">Cytoplasm</keyword>
<dbReference type="RefSeq" id="WP_132241348.1">
    <property type="nucleotide sequence ID" value="NZ_SLZU01000001.1"/>
</dbReference>
<dbReference type="Pfam" id="PF01676">
    <property type="entry name" value="Metalloenzyme"/>
    <property type="match status" value="1"/>
</dbReference>
<reference evidence="10 11" key="1">
    <citation type="submission" date="2019-03" db="EMBL/GenBank/DDBJ databases">
        <title>Genomic Encyclopedia of Type Strains, Phase IV (KMG-IV): sequencing the most valuable type-strain genomes for metagenomic binning, comparative biology and taxonomic classification.</title>
        <authorList>
            <person name="Goeker M."/>
        </authorList>
    </citation>
    <scope>NUCLEOTIDE SEQUENCE [LARGE SCALE GENOMIC DNA]</scope>
    <source>
        <strain evidence="10 11">DSM 104836</strain>
    </source>
</reference>
<name>A0A4R3JM19_9RHOB</name>
<evidence type="ECO:0000313" key="10">
    <source>
        <dbReference type="EMBL" id="TCS67311.1"/>
    </source>
</evidence>
<comment type="catalytic activity">
    <reaction evidence="6">
        <text>alpha-D-ribose 1-phosphate = D-ribose 5-phosphate</text>
        <dbReference type="Rhea" id="RHEA:18793"/>
        <dbReference type="ChEBI" id="CHEBI:57720"/>
        <dbReference type="ChEBI" id="CHEBI:78346"/>
        <dbReference type="EC" id="5.4.2.7"/>
    </reaction>
</comment>
<dbReference type="NCBIfam" id="TIGR01696">
    <property type="entry name" value="deoB"/>
    <property type="match status" value="1"/>
</dbReference>
<evidence type="ECO:0000259" key="9">
    <source>
        <dbReference type="Pfam" id="PF01676"/>
    </source>
</evidence>
<dbReference type="InterPro" id="IPR010045">
    <property type="entry name" value="DeoB"/>
</dbReference>
<accession>A0A4R3JM19</accession>
<gene>
    <name evidence="6" type="primary">deoB</name>
    <name evidence="10" type="ORF">EDD52_101406</name>
</gene>
<proteinExistence type="inferred from homology"/>
<evidence type="ECO:0000256" key="6">
    <source>
        <dbReference type="HAMAP-Rule" id="MF_00740"/>
    </source>
</evidence>
<feature type="binding site" evidence="6">
    <location>
        <position position="373"/>
    </location>
    <ligand>
        <name>Mn(2+)</name>
        <dbReference type="ChEBI" id="CHEBI:29035"/>
        <label>2</label>
    </ligand>
</feature>
<dbReference type="Proteomes" id="UP000295696">
    <property type="component" value="Unassembled WGS sequence"/>
</dbReference>
<dbReference type="GO" id="GO:0006018">
    <property type="term" value="P:2-deoxyribose 1-phosphate catabolic process"/>
    <property type="evidence" value="ECO:0007669"/>
    <property type="project" value="UniProtKB-UniRule"/>
</dbReference>
<keyword evidence="3 6" id="KW-0479">Metal-binding</keyword>
<dbReference type="GO" id="GO:0008973">
    <property type="term" value="F:phosphopentomutase activity"/>
    <property type="evidence" value="ECO:0007669"/>
    <property type="project" value="UniProtKB-UniRule"/>
</dbReference>
<dbReference type="PIRSF" id="PIRSF001491">
    <property type="entry name" value="Ppentomutase"/>
    <property type="match status" value="1"/>
</dbReference>
<feature type="binding site" evidence="6">
    <location>
        <position position="325"/>
    </location>
    <ligand>
        <name>Mn(2+)</name>
        <dbReference type="ChEBI" id="CHEBI:29035"/>
        <label>2</label>
    </ligand>
</feature>
<dbReference type="CDD" id="cd16009">
    <property type="entry name" value="PPM"/>
    <property type="match status" value="1"/>
</dbReference>
<evidence type="ECO:0000313" key="11">
    <source>
        <dbReference type="Proteomes" id="UP000295696"/>
    </source>
</evidence>
<dbReference type="EMBL" id="SLZU01000001">
    <property type="protein sequence ID" value="TCS67311.1"/>
    <property type="molecule type" value="Genomic_DNA"/>
</dbReference>
<dbReference type="SUPFAM" id="SSF53649">
    <property type="entry name" value="Alkaline phosphatase-like"/>
    <property type="match status" value="1"/>
</dbReference>
<dbReference type="Gene3D" id="3.40.720.10">
    <property type="entry name" value="Alkaline Phosphatase, subunit A"/>
    <property type="match status" value="1"/>
</dbReference>
<comment type="caution">
    <text evidence="10">The sequence shown here is derived from an EMBL/GenBank/DDBJ whole genome shotgun (WGS) entry which is preliminary data.</text>
</comment>
<dbReference type="PANTHER" id="PTHR21110">
    <property type="entry name" value="PHOSPHOPENTOMUTASE"/>
    <property type="match status" value="1"/>
</dbReference>
<dbReference type="AlphaFoldDB" id="A0A4R3JM19"/>
<dbReference type="SUPFAM" id="SSF143856">
    <property type="entry name" value="DeoB insert domain-like"/>
    <property type="match status" value="1"/>
</dbReference>
<comment type="similarity">
    <text evidence="1 6">Belongs to the phosphopentomutase family.</text>
</comment>
<dbReference type="UniPathway" id="UPA00087">
    <property type="reaction ID" value="UER00173"/>
</dbReference>
<sequence>MSRAFLVVIDSVGIGGAPDADAFFNDGVPDSGANTLAHIAQACAEGRAEDGRTGPLHVPTLDALGLGAAVRLTSGEDVPDLSAEPLGQNSDAPLGQASDTPLGRWGAATEVSPGKDTPSGHWELAGLPVPWDWTYFPKEIPAFPDDLVAKVCKIAGTDGILGNCHGSGTVMLDEFGPEHMRSGWPICYTSADSVFQIAAHEETFGLDRLLDLCERMAPVLHEMKIGRVIARPFVGAPGSFKRTGNRHDYAIRPPEPVLTNWAQDAGRKVFAIGKIGDIFSMEGIDDLRKGDDATLMTHLFDLVEDAPDGSLTFANFVEFDSLYGHRRDVSGYARALEWFDAELARLLPRLRGTDMLLITADHGNDPTWIGTDHTRERVPVLVAGRGAGSLGQVGFVDIAASVADHLGVQSHGPGRSFL</sequence>
<keyword evidence="11" id="KW-1185">Reference proteome</keyword>
<dbReference type="GO" id="GO:0005829">
    <property type="term" value="C:cytosol"/>
    <property type="evidence" value="ECO:0007669"/>
    <property type="project" value="TreeGrafter"/>
</dbReference>
<dbReference type="GO" id="GO:0030145">
    <property type="term" value="F:manganese ion binding"/>
    <property type="evidence" value="ECO:0007669"/>
    <property type="project" value="UniProtKB-UniRule"/>
</dbReference>
<feature type="domain" description="Metalloenzyme" evidence="9">
    <location>
        <begin position="3"/>
        <end position="409"/>
    </location>
</feature>
<evidence type="ECO:0000256" key="3">
    <source>
        <dbReference type="ARBA" id="ARBA00022723"/>
    </source>
</evidence>
<dbReference type="FunFam" id="3.30.70.1250:FF:000001">
    <property type="entry name" value="Phosphopentomutase"/>
    <property type="match status" value="1"/>
</dbReference>
<feature type="binding site" evidence="6">
    <location>
        <position position="361"/>
    </location>
    <ligand>
        <name>Mn(2+)</name>
        <dbReference type="ChEBI" id="CHEBI:29035"/>
        <label>1</label>
    </ligand>
</feature>